<protein>
    <submittedName>
        <fullName evidence="2">Uncharacterized protein</fullName>
    </submittedName>
</protein>
<feature type="compositionally biased region" description="Acidic residues" evidence="1">
    <location>
        <begin position="161"/>
        <end position="174"/>
    </location>
</feature>
<reference evidence="2" key="1">
    <citation type="submission" date="2025-08" db="UniProtKB">
        <authorList>
            <consortium name="RefSeq"/>
        </authorList>
    </citation>
    <scope>IDENTIFICATION</scope>
</reference>
<organism evidence="2">
    <name type="scientific">Nicotiana tabacum</name>
    <name type="common">Common tobacco</name>
    <dbReference type="NCBI Taxonomy" id="4097"/>
    <lineage>
        <taxon>Eukaryota</taxon>
        <taxon>Viridiplantae</taxon>
        <taxon>Streptophyta</taxon>
        <taxon>Embryophyta</taxon>
        <taxon>Tracheophyta</taxon>
        <taxon>Spermatophyta</taxon>
        <taxon>Magnoliopsida</taxon>
        <taxon>eudicotyledons</taxon>
        <taxon>Gunneridae</taxon>
        <taxon>Pentapetalae</taxon>
        <taxon>asterids</taxon>
        <taxon>lamiids</taxon>
        <taxon>Solanales</taxon>
        <taxon>Solanaceae</taxon>
        <taxon>Nicotianoideae</taxon>
        <taxon>Nicotianeae</taxon>
        <taxon>Nicotiana</taxon>
    </lineage>
</organism>
<feature type="region of interest" description="Disordered" evidence="1">
    <location>
        <begin position="144"/>
        <end position="197"/>
    </location>
</feature>
<dbReference type="RefSeq" id="XP_016470486.1">
    <property type="nucleotide sequence ID" value="XM_016615000.1"/>
</dbReference>
<proteinExistence type="predicted"/>
<dbReference type="OrthoDB" id="10462252at2759"/>
<sequence>MILIEYDLLGPNSEANTSISQLQQKLEMIGQLPGEVDQVKADCHRWKESMDQLATDKEVITAQLASAETQLRGIKVKGLAQAKKIEEDFVSVQDELREDSDREEGSNDLAKCQAQRETLEEIHARGFDLAEDIAEAKARETDARFLVSSDDEDVVSGSGDGEGEEDVPEGEEALEDRAAEGAVLEDDAPGGVTLKID</sequence>
<dbReference type="AlphaFoldDB" id="A0A1S4A1P4"/>
<name>A0A1S4A1P4_TOBAC</name>
<accession>A0A1S4A1P4</accession>
<evidence type="ECO:0000313" key="2">
    <source>
        <dbReference type="RefSeq" id="XP_016470486.1"/>
    </source>
</evidence>
<evidence type="ECO:0000256" key="1">
    <source>
        <dbReference type="SAM" id="MobiDB-lite"/>
    </source>
</evidence>
<gene>
    <name evidence="2" type="primary">LOC107792769</name>
</gene>
<dbReference type="KEGG" id="nta:107792769"/>
<dbReference type="PaxDb" id="4097-A0A1S4A1P4"/>